<dbReference type="EMBL" id="AEXC02002157">
    <property type="protein sequence ID" value="KFH07462.1"/>
    <property type="molecule type" value="Genomic_DNA"/>
</dbReference>
<gene>
    <name evidence="1" type="ORF">TGMAS_289380B</name>
</gene>
<evidence type="ECO:0000313" key="2">
    <source>
        <dbReference type="Proteomes" id="UP000028821"/>
    </source>
</evidence>
<organism evidence="1 2">
    <name type="scientific">Toxoplasma gondii MAS</name>
    <dbReference type="NCBI Taxonomy" id="943118"/>
    <lineage>
        <taxon>Eukaryota</taxon>
        <taxon>Sar</taxon>
        <taxon>Alveolata</taxon>
        <taxon>Apicomplexa</taxon>
        <taxon>Conoidasida</taxon>
        <taxon>Coccidia</taxon>
        <taxon>Eucoccidiorida</taxon>
        <taxon>Eimeriorina</taxon>
        <taxon>Sarcocystidae</taxon>
        <taxon>Toxoplasma</taxon>
    </lineage>
</organism>
<dbReference type="AlphaFoldDB" id="A0A086Q4D0"/>
<evidence type="ECO:0000313" key="1">
    <source>
        <dbReference type="EMBL" id="KFH07462.1"/>
    </source>
</evidence>
<sequence length="68" mass="7478">DFEVSHQKPLTDVIGSMGAKLDEAIMEQASAGFRFAKWPGLDSWNQWTQVAASLQLIVDCGLLNRGTQ</sequence>
<feature type="non-terminal residue" evidence="1">
    <location>
        <position position="1"/>
    </location>
</feature>
<dbReference type="VEuPathDB" id="ToxoDB:TGMAS_289380B"/>
<proteinExistence type="predicted"/>
<comment type="caution">
    <text evidence="1">The sequence shown here is derived from an EMBL/GenBank/DDBJ whole genome shotgun (WGS) entry which is preliminary data.</text>
</comment>
<accession>A0A086Q4D0</accession>
<reference evidence="1 2" key="1">
    <citation type="submission" date="2014-04" db="EMBL/GenBank/DDBJ databases">
        <authorList>
            <person name="Sibley D."/>
            <person name="Venepally P."/>
            <person name="Karamycheva S."/>
            <person name="Hadjithomas M."/>
            <person name="Khan A."/>
            <person name="Brunk B."/>
            <person name="Roos D."/>
            <person name="Caler E."/>
            <person name="Lorenzi H."/>
        </authorList>
    </citation>
    <scope>NUCLEOTIDE SEQUENCE [LARGE SCALE GENOMIC DNA]</scope>
    <source>
        <strain evidence="1 2">MAS</strain>
    </source>
</reference>
<protein>
    <submittedName>
        <fullName evidence="1">Uncharacterized protein</fullName>
    </submittedName>
</protein>
<name>A0A086Q4D0_TOXGO</name>
<dbReference type="Proteomes" id="UP000028821">
    <property type="component" value="Unassembled WGS sequence"/>
</dbReference>